<dbReference type="Gene3D" id="3.30.590.20">
    <property type="match status" value="1"/>
</dbReference>
<keyword evidence="3" id="KW-0547">Nucleotide-binding</keyword>
<dbReference type="GO" id="GO:0004357">
    <property type="term" value="F:glutamate-cysteine ligase activity"/>
    <property type="evidence" value="ECO:0007669"/>
    <property type="project" value="InterPro"/>
</dbReference>
<dbReference type="AlphaFoldDB" id="A0AA97A2U2"/>
<dbReference type="EC" id="6.3.2.2" evidence="1"/>
<evidence type="ECO:0000256" key="5">
    <source>
        <dbReference type="ARBA" id="ARBA00048819"/>
    </source>
</evidence>
<comment type="catalytic activity">
    <reaction evidence="5">
        <text>L-cysteine + L-glutamate + ATP = gamma-L-glutamyl-L-cysteine + ADP + phosphate + H(+)</text>
        <dbReference type="Rhea" id="RHEA:13285"/>
        <dbReference type="ChEBI" id="CHEBI:15378"/>
        <dbReference type="ChEBI" id="CHEBI:29985"/>
        <dbReference type="ChEBI" id="CHEBI:30616"/>
        <dbReference type="ChEBI" id="CHEBI:35235"/>
        <dbReference type="ChEBI" id="CHEBI:43474"/>
        <dbReference type="ChEBI" id="CHEBI:58173"/>
        <dbReference type="ChEBI" id="CHEBI:456216"/>
        <dbReference type="EC" id="6.3.2.2"/>
    </reaction>
</comment>
<dbReference type="PANTHER" id="PTHR34378:SF1">
    <property type="entry name" value="GLUTAMATE--CYSTEINE LIGASE, CHLOROPLASTIC"/>
    <property type="match status" value="1"/>
</dbReference>
<evidence type="ECO:0000256" key="3">
    <source>
        <dbReference type="ARBA" id="ARBA00022741"/>
    </source>
</evidence>
<proteinExistence type="predicted"/>
<organism evidence="6">
    <name type="scientific">Streptococcus iners</name>
    <dbReference type="NCBI Taxonomy" id="3028084"/>
    <lineage>
        <taxon>Bacteria</taxon>
        <taxon>Bacillati</taxon>
        <taxon>Bacillota</taxon>
        <taxon>Bacilli</taxon>
        <taxon>Lactobacillales</taxon>
        <taxon>Streptococcaceae</taxon>
        <taxon>Streptococcus</taxon>
    </lineage>
</organism>
<dbReference type="GO" id="GO:0006750">
    <property type="term" value="P:glutathione biosynthetic process"/>
    <property type="evidence" value="ECO:0007669"/>
    <property type="project" value="InterPro"/>
</dbReference>
<dbReference type="InterPro" id="IPR006336">
    <property type="entry name" value="GCS2"/>
</dbReference>
<evidence type="ECO:0000313" key="6">
    <source>
        <dbReference type="EMBL" id="WNY51197.1"/>
    </source>
</evidence>
<evidence type="ECO:0000256" key="1">
    <source>
        <dbReference type="ARBA" id="ARBA00012220"/>
    </source>
</evidence>
<name>A0AA97A2U2_9STRE</name>
<evidence type="ECO:0000256" key="4">
    <source>
        <dbReference type="ARBA" id="ARBA00022840"/>
    </source>
</evidence>
<evidence type="ECO:0000256" key="2">
    <source>
        <dbReference type="ARBA" id="ARBA00022598"/>
    </source>
</evidence>
<keyword evidence="4" id="KW-0067">ATP-binding</keyword>
<protein>
    <recommendedName>
        <fullName evidence="1">glutamate--cysteine ligase</fullName>
        <ecNumber evidence="1">6.3.2.2</ecNumber>
    </recommendedName>
</protein>
<dbReference type="InterPro" id="IPR035434">
    <property type="entry name" value="GCL_bact_plant"/>
</dbReference>
<dbReference type="InterPro" id="IPR014746">
    <property type="entry name" value="Gln_synth/guanido_kin_cat_dom"/>
</dbReference>
<dbReference type="EMBL" id="CP118735">
    <property type="protein sequence ID" value="WNY51197.1"/>
    <property type="molecule type" value="Genomic_DNA"/>
</dbReference>
<reference evidence="6" key="1">
    <citation type="submission" date="2023-02" db="EMBL/GenBank/DDBJ databases">
        <title>Streptococcus sp. Genome Sequencing and Assembly.</title>
        <authorList>
            <person name="Shore S.M."/>
            <person name="Nicholson T.L."/>
        </authorList>
    </citation>
    <scope>NUCLEOTIDE SEQUENCE</scope>
    <source>
        <strain evidence="6">29887</strain>
    </source>
</reference>
<dbReference type="SUPFAM" id="SSF55931">
    <property type="entry name" value="Glutamine synthetase/guanido kinase"/>
    <property type="match status" value="1"/>
</dbReference>
<sequence>MAEITNFFKDYYLSKIQDKPELFIGIELEYPIVNKNGGPTSIKVAKDLLVHLAKNMDFYVRKLDETGNPIEIVNDDGDLILFEVTYNTLELAFAKAKYIHDVAKRFEFYLQEIQRFLALYDHELQGVGINPGWQLNDHRPVATDRYKMLMAYLRLAENHPHMHPYVDYAGFICGNQVQFDVSRENYLRVINAFNKIEAVKAFLFANSEFAEREDWTISRDYFWESSMHGLIEDNVGVYPEDFNTETDYLEFQKKTAIFYIERDAKCYYFPPITIKDFLRMKKITAMTTSGQSHEIVPTTSDLKTHRSYHYQELTKRGTIEFRSICTQPFDKTFAPIAFQLGLLVNLEKFEKILEETDFFDYFGRDYKHLRKQFSVKHLTKIEREIVGQISRELVTCATEGLKARGMGEEKYLLSLQDNN</sequence>
<gene>
    <name evidence="6" type="ORF">PW252_00530</name>
</gene>
<dbReference type="RefSeq" id="WP_248051099.1">
    <property type="nucleotide sequence ID" value="NZ_CP118735.1"/>
</dbReference>
<accession>A0AA97A2U2</accession>
<keyword evidence="2" id="KW-0436">Ligase</keyword>
<dbReference type="GO" id="GO:0005524">
    <property type="term" value="F:ATP binding"/>
    <property type="evidence" value="ECO:0007669"/>
    <property type="project" value="UniProtKB-KW"/>
</dbReference>
<dbReference type="KEGG" id="sins:PW252_00530"/>
<dbReference type="Pfam" id="PF04107">
    <property type="entry name" value="GCS2"/>
    <property type="match status" value="1"/>
</dbReference>
<dbReference type="PANTHER" id="PTHR34378">
    <property type="entry name" value="GLUTAMATE--CYSTEINE LIGASE, CHLOROPLASTIC"/>
    <property type="match status" value="1"/>
</dbReference>